<evidence type="ECO:0000313" key="1">
    <source>
        <dbReference type="EMBL" id="ELR20637.1"/>
    </source>
</evidence>
<dbReference type="Proteomes" id="UP000011083">
    <property type="component" value="Unassembled WGS sequence"/>
</dbReference>
<dbReference type="RefSeq" id="XP_004344040.1">
    <property type="nucleotide sequence ID" value="XM_004343990.1"/>
</dbReference>
<name>L8H604_ACACF</name>
<keyword evidence="2" id="KW-1185">Reference proteome</keyword>
<evidence type="ECO:0000313" key="2">
    <source>
        <dbReference type="Proteomes" id="UP000011083"/>
    </source>
</evidence>
<dbReference type="AlphaFoldDB" id="L8H604"/>
<dbReference type="EMBL" id="KB007909">
    <property type="protein sequence ID" value="ELR20637.1"/>
    <property type="molecule type" value="Genomic_DNA"/>
</dbReference>
<dbReference type="VEuPathDB" id="AmoebaDB:ACA1_500059"/>
<dbReference type="KEGG" id="acan:ACA1_053810"/>
<dbReference type="GeneID" id="14921505"/>
<reference evidence="1 2" key="1">
    <citation type="journal article" date="2013" name="Genome Biol.">
        <title>Genome of Acanthamoeba castellanii highlights extensive lateral gene transfer and early evolution of tyrosine kinase signaling.</title>
        <authorList>
            <person name="Clarke M."/>
            <person name="Lohan A.J."/>
            <person name="Liu B."/>
            <person name="Lagkouvardos I."/>
            <person name="Roy S."/>
            <person name="Zafar N."/>
            <person name="Bertelli C."/>
            <person name="Schilde C."/>
            <person name="Kianianmomeni A."/>
            <person name="Burglin T.R."/>
            <person name="Frech C."/>
            <person name="Turcotte B."/>
            <person name="Kopec K.O."/>
            <person name="Synnott J.M."/>
            <person name="Choo C."/>
            <person name="Paponov I."/>
            <person name="Finkler A."/>
            <person name="Soon Heng Tan C."/>
            <person name="Hutchins A.P."/>
            <person name="Weinmeier T."/>
            <person name="Rattei T."/>
            <person name="Chu J.S."/>
            <person name="Gimenez G."/>
            <person name="Irimia M."/>
            <person name="Rigden D.J."/>
            <person name="Fitzpatrick D.A."/>
            <person name="Lorenzo-Morales J."/>
            <person name="Bateman A."/>
            <person name="Chiu C.H."/>
            <person name="Tang P."/>
            <person name="Hegemann P."/>
            <person name="Fromm H."/>
            <person name="Raoult D."/>
            <person name="Greub G."/>
            <person name="Miranda-Saavedra D."/>
            <person name="Chen N."/>
            <person name="Nash P."/>
            <person name="Ginger M.L."/>
            <person name="Horn M."/>
            <person name="Schaap P."/>
            <person name="Caler L."/>
            <person name="Loftus B."/>
        </authorList>
    </citation>
    <scope>NUCLEOTIDE SEQUENCE [LARGE SCALE GENOMIC DNA]</scope>
    <source>
        <strain evidence="1 2">Neff</strain>
    </source>
</reference>
<organism evidence="1 2">
    <name type="scientific">Acanthamoeba castellanii (strain ATCC 30010 / Neff)</name>
    <dbReference type="NCBI Taxonomy" id="1257118"/>
    <lineage>
        <taxon>Eukaryota</taxon>
        <taxon>Amoebozoa</taxon>
        <taxon>Discosea</taxon>
        <taxon>Longamoebia</taxon>
        <taxon>Centramoebida</taxon>
        <taxon>Acanthamoebidae</taxon>
        <taxon>Acanthamoeba</taxon>
    </lineage>
</organism>
<sequence length="134" mass="14441">MSGLRDLVADAACEGGNPLMNAMNRLWEDPTARQRQQQQHRRGSGTTVAVAVAVAGLRMQIPCHQQQEGPHGRFLEDDGRGEEELLNSHQGVEGFFGTGGNAFAELDPDIDAFADAYAGQRQQGVVPVAWRGVA</sequence>
<gene>
    <name evidence="1" type="ORF">ACA1_053810</name>
</gene>
<proteinExistence type="predicted"/>
<accession>L8H604</accession>
<protein>
    <submittedName>
        <fullName evidence="1">Uncharacterized protein</fullName>
    </submittedName>
</protein>